<dbReference type="AlphaFoldDB" id="M4F088"/>
<protein>
    <submittedName>
        <fullName evidence="2">Uncharacterized protein</fullName>
    </submittedName>
</protein>
<evidence type="ECO:0000313" key="3">
    <source>
        <dbReference type="Proteomes" id="UP000011750"/>
    </source>
</evidence>
<keyword evidence="3" id="KW-1185">Reference proteome</keyword>
<dbReference type="Gramene" id="Bra034481.1">
    <property type="protein sequence ID" value="Bra034481.1-P"/>
    <property type="gene ID" value="Bra034481"/>
</dbReference>
<reference evidence="2" key="3">
    <citation type="submission" date="2023-03" db="UniProtKB">
        <authorList>
            <consortium name="EnsemblPlants"/>
        </authorList>
    </citation>
    <scope>IDENTIFICATION</scope>
    <source>
        <strain evidence="2">cv. Chiifu-401-42</strain>
    </source>
</reference>
<evidence type="ECO:0000256" key="1">
    <source>
        <dbReference type="SAM" id="MobiDB-lite"/>
    </source>
</evidence>
<dbReference type="Proteomes" id="UP000011750">
    <property type="component" value="Unassembled WGS sequence"/>
</dbReference>
<dbReference type="EnsemblPlants" id="Bra034481.1">
    <property type="protein sequence ID" value="Bra034481.1-P"/>
    <property type="gene ID" value="Bra034481"/>
</dbReference>
<organism evidence="2 3">
    <name type="scientific">Brassica campestris</name>
    <name type="common">Field mustard</name>
    <dbReference type="NCBI Taxonomy" id="3711"/>
    <lineage>
        <taxon>Eukaryota</taxon>
        <taxon>Viridiplantae</taxon>
        <taxon>Streptophyta</taxon>
        <taxon>Embryophyta</taxon>
        <taxon>Tracheophyta</taxon>
        <taxon>Spermatophyta</taxon>
        <taxon>Magnoliopsida</taxon>
        <taxon>eudicotyledons</taxon>
        <taxon>Gunneridae</taxon>
        <taxon>Pentapetalae</taxon>
        <taxon>rosids</taxon>
        <taxon>malvids</taxon>
        <taxon>Brassicales</taxon>
        <taxon>Brassicaceae</taxon>
        <taxon>Brassiceae</taxon>
        <taxon>Brassica</taxon>
    </lineage>
</organism>
<dbReference type="HOGENOM" id="CLU_1951843_0_0_1"/>
<proteinExistence type="predicted"/>
<dbReference type="InParanoid" id="M4F088"/>
<evidence type="ECO:0000313" key="2">
    <source>
        <dbReference type="EnsemblPlants" id="Bra034481.1-P"/>
    </source>
</evidence>
<feature type="region of interest" description="Disordered" evidence="1">
    <location>
        <begin position="107"/>
        <end position="129"/>
    </location>
</feature>
<reference evidence="3" key="1">
    <citation type="journal article" date="2011" name="Nat. Genet.">
        <title>The genome of the mesopolyploid crop species Brassica rapa.</title>
        <authorList>
            <consortium name="Brassica rapa Genome Sequencing Project Consortium"/>
            <person name="Wang X."/>
            <person name="Wang H."/>
            <person name="Wang J."/>
            <person name="Sun R."/>
            <person name="Wu J."/>
            <person name="Liu S."/>
            <person name="Bai Y."/>
            <person name="Mun J.H."/>
            <person name="Bancroft I."/>
            <person name="Cheng F."/>
            <person name="Huang S."/>
            <person name="Li X."/>
            <person name="Hua W."/>
            <person name="Wang J."/>
            <person name="Wang X."/>
            <person name="Freeling M."/>
            <person name="Pires J.C."/>
            <person name="Paterson A.H."/>
            <person name="Chalhoub B."/>
            <person name="Wang B."/>
            <person name="Hayward A."/>
            <person name="Sharpe A.G."/>
            <person name="Park B.S."/>
            <person name="Weisshaar B."/>
            <person name="Liu B."/>
            <person name="Li B."/>
            <person name="Liu B."/>
            <person name="Tong C."/>
            <person name="Song C."/>
            <person name="Duran C."/>
            <person name="Peng C."/>
            <person name="Geng C."/>
            <person name="Koh C."/>
            <person name="Lin C."/>
            <person name="Edwards D."/>
            <person name="Mu D."/>
            <person name="Shen D."/>
            <person name="Soumpourou E."/>
            <person name="Li F."/>
            <person name="Fraser F."/>
            <person name="Conant G."/>
            <person name="Lassalle G."/>
            <person name="King G.J."/>
            <person name="Bonnema G."/>
            <person name="Tang H."/>
            <person name="Wang H."/>
            <person name="Belcram H."/>
            <person name="Zhou H."/>
            <person name="Hirakawa H."/>
            <person name="Abe H."/>
            <person name="Guo H."/>
            <person name="Wang H."/>
            <person name="Jin H."/>
            <person name="Parkin I.A."/>
            <person name="Batley J."/>
            <person name="Kim J.S."/>
            <person name="Just J."/>
            <person name="Li J."/>
            <person name="Xu J."/>
            <person name="Deng J."/>
            <person name="Kim J.A."/>
            <person name="Li J."/>
            <person name="Yu J."/>
            <person name="Meng J."/>
            <person name="Wang J."/>
            <person name="Min J."/>
            <person name="Poulain J."/>
            <person name="Wang J."/>
            <person name="Hatakeyama K."/>
            <person name="Wu K."/>
            <person name="Wang L."/>
            <person name="Fang L."/>
            <person name="Trick M."/>
            <person name="Links M.G."/>
            <person name="Zhao M."/>
            <person name="Jin M."/>
            <person name="Ramchiary N."/>
            <person name="Drou N."/>
            <person name="Berkman P.J."/>
            <person name="Cai Q."/>
            <person name="Huang Q."/>
            <person name="Li R."/>
            <person name="Tabata S."/>
            <person name="Cheng S."/>
            <person name="Zhang S."/>
            <person name="Zhang S."/>
            <person name="Huang S."/>
            <person name="Sato S."/>
            <person name="Sun S."/>
            <person name="Kwon S.J."/>
            <person name="Choi S.R."/>
            <person name="Lee T.H."/>
            <person name="Fan W."/>
            <person name="Zhao X."/>
            <person name="Tan X."/>
            <person name="Xu X."/>
            <person name="Wang Y."/>
            <person name="Qiu Y."/>
            <person name="Yin Y."/>
            <person name="Li Y."/>
            <person name="Du Y."/>
            <person name="Liao Y."/>
            <person name="Lim Y."/>
            <person name="Narusaka Y."/>
            <person name="Wang Y."/>
            <person name="Wang Z."/>
            <person name="Li Z."/>
            <person name="Wang Z."/>
            <person name="Xiong Z."/>
            <person name="Zhang Z."/>
        </authorList>
    </citation>
    <scope>NUCLEOTIDE SEQUENCE [LARGE SCALE GENOMIC DNA]</scope>
    <source>
        <strain evidence="3">cv. Chiifu-401-42</strain>
    </source>
</reference>
<reference evidence="3" key="2">
    <citation type="journal article" date="2018" name="Hortic Res">
        <title>Improved Brassica rapa reference genome by single-molecule sequencing and chromosome conformation capture technologies.</title>
        <authorList>
            <person name="Zhang L."/>
            <person name="Cai X."/>
            <person name="Wu J."/>
            <person name="Liu M."/>
            <person name="Grob S."/>
            <person name="Cheng F."/>
            <person name="Liang J."/>
            <person name="Cai C."/>
            <person name="Liu Z."/>
            <person name="Liu B."/>
            <person name="Wang F."/>
            <person name="Li S."/>
            <person name="Liu F."/>
            <person name="Li X."/>
            <person name="Cheng L."/>
            <person name="Yang W."/>
            <person name="Li M.H."/>
            <person name="Grossniklaus U."/>
            <person name="Zheng H."/>
            <person name="Wang X."/>
        </authorList>
    </citation>
    <scope>NUCLEOTIDE SEQUENCE [LARGE SCALE GENOMIC DNA]</scope>
    <source>
        <strain evidence="3">cv. Chiifu-401-42</strain>
    </source>
</reference>
<name>M4F088_BRACM</name>
<sequence length="129" mass="14515">MSSETADGSVSHPFNHSINFKPTTHPTLHRLNMIIIIKGRLKPDGHIIELFHSQKLEPMIVSELNQYVLTADTQRSLVVPSLLLPSSSKRRGPVTADLRAIQSSLLSSQLERPRTSHHSNPWQQKLLEP</sequence>
<accession>M4F088</accession>